<gene>
    <name evidence="6" type="ORF">S01H4_26287</name>
</gene>
<organism evidence="6">
    <name type="scientific">marine sediment metagenome</name>
    <dbReference type="NCBI Taxonomy" id="412755"/>
    <lineage>
        <taxon>unclassified sequences</taxon>
        <taxon>metagenomes</taxon>
        <taxon>ecological metagenomes</taxon>
    </lineage>
</organism>
<sequence length="196" mass="22223">MATNLHFTELDENKLKPFFNLALEITRKEFNNILKIYIPNKRFPALSITGNECALGCEHCNKKYLDNMKPILNNSELEEYLLNLADSGGVGILLSGGCDSEGSIPILNFLDTIKKIKNQTNLIINTHTGLLNEETARKLAEANVDVISFDINMDEEVIRDIYHLEKDLKEYKNAIEILKKYSLNIVPHICIGIHYG</sequence>
<evidence type="ECO:0000256" key="4">
    <source>
        <dbReference type="ARBA" id="ARBA00023014"/>
    </source>
</evidence>
<dbReference type="PANTHER" id="PTHR43288">
    <property type="entry name" value="BIOTIN SYNTHASE-RELATED PROTEIN, RADICAL SAM SUPERFAMILY"/>
    <property type="match status" value="1"/>
</dbReference>
<proteinExistence type="predicted"/>
<keyword evidence="1" id="KW-0949">S-adenosyl-L-methionine</keyword>
<evidence type="ECO:0000313" key="6">
    <source>
        <dbReference type="EMBL" id="GAG83663.1"/>
    </source>
</evidence>
<dbReference type="InterPro" id="IPR013785">
    <property type="entry name" value="Aldolase_TIM"/>
</dbReference>
<dbReference type="PANTHER" id="PTHR43288:SF2">
    <property type="entry name" value="RADICAL SAM CORE DOMAIN-CONTAINING PROTEIN"/>
    <property type="match status" value="1"/>
</dbReference>
<dbReference type="InterPro" id="IPR058240">
    <property type="entry name" value="rSAM_sf"/>
</dbReference>
<dbReference type="Gene3D" id="3.20.20.70">
    <property type="entry name" value="Aldolase class I"/>
    <property type="match status" value="1"/>
</dbReference>
<keyword evidence="3" id="KW-0408">Iron</keyword>
<dbReference type="SUPFAM" id="SSF102114">
    <property type="entry name" value="Radical SAM enzymes"/>
    <property type="match status" value="1"/>
</dbReference>
<dbReference type="GO" id="GO:0051536">
    <property type="term" value="F:iron-sulfur cluster binding"/>
    <property type="evidence" value="ECO:0007669"/>
    <property type="project" value="UniProtKB-KW"/>
</dbReference>
<dbReference type="CDD" id="cd01335">
    <property type="entry name" value="Radical_SAM"/>
    <property type="match status" value="1"/>
</dbReference>
<dbReference type="InterPro" id="IPR007197">
    <property type="entry name" value="rSAM"/>
</dbReference>
<dbReference type="Pfam" id="PF04055">
    <property type="entry name" value="Radical_SAM"/>
    <property type="match status" value="1"/>
</dbReference>
<evidence type="ECO:0000259" key="5">
    <source>
        <dbReference type="PROSITE" id="PS51918"/>
    </source>
</evidence>
<dbReference type="GO" id="GO:0046872">
    <property type="term" value="F:metal ion binding"/>
    <property type="evidence" value="ECO:0007669"/>
    <property type="project" value="UniProtKB-KW"/>
</dbReference>
<dbReference type="PROSITE" id="PS51918">
    <property type="entry name" value="RADICAL_SAM"/>
    <property type="match status" value="1"/>
</dbReference>
<protein>
    <recommendedName>
        <fullName evidence="5">Radical SAM core domain-containing protein</fullName>
    </recommendedName>
</protein>
<feature type="non-terminal residue" evidence="6">
    <location>
        <position position="196"/>
    </location>
</feature>
<dbReference type="SFLD" id="SFLDG01113">
    <property type="entry name" value="Uncharacterised_Radical_SAM_Su"/>
    <property type="match status" value="1"/>
</dbReference>
<evidence type="ECO:0000256" key="1">
    <source>
        <dbReference type="ARBA" id="ARBA00022691"/>
    </source>
</evidence>
<dbReference type="GO" id="GO:0003824">
    <property type="term" value="F:catalytic activity"/>
    <property type="evidence" value="ECO:0007669"/>
    <property type="project" value="InterPro"/>
</dbReference>
<feature type="domain" description="Radical SAM core" evidence="5">
    <location>
        <begin position="36"/>
        <end position="196"/>
    </location>
</feature>
<evidence type="ECO:0000256" key="3">
    <source>
        <dbReference type="ARBA" id="ARBA00023004"/>
    </source>
</evidence>
<keyword evidence="4" id="KW-0411">Iron-sulfur</keyword>
<comment type="caution">
    <text evidence="6">The sequence shown here is derived from an EMBL/GenBank/DDBJ whole genome shotgun (WGS) entry which is preliminary data.</text>
</comment>
<keyword evidence="2" id="KW-0479">Metal-binding</keyword>
<dbReference type="SFLD" id="SFLDS00029">
    <property type="entry name" value="Radical_SAM"/>
    <property type="match status" value="1"/>
</dbReference>
<dbReference type="AlphaFoldDB" id="X1BHR8"/>
<evidence type="ECO:0000256" key="2">
    <source>
        <dbReference type="ARBA" id="ARBA00022723"/>
    </source>
</evidence>
<name>X1BHR8_9ZZZZ</name>
<accession>X1BHR8</accession>
<reference evidence="6" key="1">
    <citation type="journal article" date="2014" name="Front. Microbiol.">
        <title>High frequency of phylogenetically diverse reductive dehalogenase-homologous genes in deep subseafloor sedimentary metagenomes.</title>
        <authorList>
            <person name="Kawai M."/>
            <person name="Futagami T."/>
            <person name="Toyoda A."/>
            <person name="Takaki Y."/>
            <person name="Nishi S."/>
            <person name="Hori S."/>
            <person name="Arai W."/>
            <person name="Tsubouchi T."/>
            <person name="Morono Y."/>
            <person name="Uchiyama I."/>
            <person name="Ito T."/>
            <person name="Fujiyama A."/>
            <person name="Inagaki F."/>
            <person name="Takami H."/>
        </authorList>
    </citation>
    <scope>NUCLEOTIDE SEQUENCE</scope>
    <source>
        <strain evidence="6">Expedition CK06-06</strain>
    </source>
</reference>
<dbReference type="EMBL" id="BART01012654">
    <property type="protein sequence ID" value="GAG83663.1"/>
    <property type="molecule type" value="Genomic_DNA"/>
</dbReference>